<reference evidence="2 3" key="1">
    <citation type="journal article" date="2019" name="Sci. Rep.">
        <title>Orb-weaving spider Araneus ventricosus genome elucidates the spidroin gene catalogue.</title>
        <authorList>
            <person name="Kono N."/>
            <person name="Nakamura H."/>
            <person name="Ohtoshi R."/>
            <person name="Moran D.A.P."/>
            <person name="Shinohara A."/>
            <person name="Yoshida Y."/>
            <person name="Fujiwara M."/>
            <person name="Mori M."/>
            <person name="Tomita M."/>
            <person name="Arakawa K."/>
        </authorList>
    </citation>
    <scope>NUCLEOTIDE SEQUENCE [LARGE SCALE GENOMIC DNA]</scope>
</reference>
<accession>A0A4Y2HSC1</accession>
<protein>
    <submittedName>
        <fullName evidence="2">Uncharacterized protein</fullName>
    </submittedName>
</protein>
<dbReference type="Proteomes" id="UP000499080">
    <property type="component" value="Unassembled WGS sequence"/>
</dbReference>
<evidence type="ECO:0000313" key="3">
    <source>
        <dbReference type="Proteomes" id="UP000499080"/>
    </source>
</evidence>
<sequence length="105" mass="11637">PRWPSGKGSALETVRNPIPLKIRCVWDLLHGKSCVVDTSSRWCDVEVSRGGTSSDVVLVPERDPSQNSPRVSSKRDVDVTKLNQNITPPLEESFISPSDFKFSVD</sequence>
<evidence type="ECO:0000256" key="1">
    <source>
        <dbReference type="SAM" id="MobiDB-lite"/>
    </source>
</evidence>
<feature type="region of interest" description="Disordered" evidence="1">
    <location>
        <begin position="53"/>
        <end position="75"/>
    </location>
</feature>
<evidence type="ECO:0000313" key="2">
    <source>
        <dbReference type="EMBL" id="GBM68063.1"/>
    </source>
</evidence>
<keyword evidence="3" id="KW-1185">Reference proteome</keyword>
<dbReference type="AlphaFoldDB" id="A0A4Y2HSC1"/>
<organism evidence="2 3">
    <name type="scientific">Araneus ventricosus</name>
    <name type="common">Orbweaver spider</name>
    <name type="synonym">Epeira ventricosa</name>
    <dbReference type="NCBI Taxonomy" id="182803"/>
    <lineage>
        <taxon>Eukaryota</taxon>
        <taxon>Metazoa</taxon>
        <taxon>Ecdysozoa</taxon>
        <taxon>Arthropoda</taxon>
        <taxon>Chelicerata</taxon>
        <taxon>Arachnida</taxon>
        <taxon>Araneae</taxon>
        <taxon>Araneomorphae</taxon>
        <taxon>Entelegynae</taxon>
        <taxon>Araneoidea</taxon>
        <taxon>Araneidae</taxon>
        <taxon>Araneus</taxon>
    </lineage>
</organism>
<gene>
    <name evidence="2" type="ORF">AVEN_101729_1</name>
</gene>
<feature type="non-terminal residue" evidence="2">
    <location>
        <position position="1"/>
    </location>
</feature>
<comment type="caution">
    <text evidence="2">The sequence shown here is derived from an EMBL/GenBank/DDBJ whole genome shotgun (WGS) entry which is preliminary data.</text>
</comment>
<proteinExistence type="predicted"/>
<dbReference type="EMBL" id="BGPR01103957">
    <property type="protein sequence ID" value="GBM68063.1"/>
    <property type="molecule type" value="Genomic_DNA"/>
</dbReference>
<name>A0A4Y2HSC1_ARAVE</name>